<dbReference type="SMART" id="SM00355">
    <property type="entry name" value="ZnF_C2H2"/>
    <property type="match status" value="3"/>
</dbReference>
<organism evidence="3 4">
    <name type="scientific">Pholiota conissans</name>
    <dbReference type="NCBI Taxonomy" id="109636"/>
    <lineage>
        <taxon>Eukaryota</taxon>
        <taxon>Fungi</taxon>
        <taxon>Dikarya</taxon>
        <taxon>Basidiomycota</taxon>
        <taxon>Agaricomycotina</taxon>
        <taxon>Agaricomycetes</taxon>
        <taxon>Agaricomycetidae</taxon>
        <taxon>Agaricales</taxon>
        <taxon>Agaricineae</taxon>
        <taxon>Strophariaceae</taxon>
        <taxon>Pholiota</taxon>
    </lineage>
</organism>
<dbReference type="AlphaFoldDB" id="A0A9P5Z8M5"/>
<dbReference type="EMBL" id="MU155160">
    <property type="protein sequence ID" value="KAF9482831.1"/>
    <property type="molecule type" value="Genomic_DNA"/>
</dbReference>
<feature type="region of interest" description="Disordered" evidence="1">
    <location>
        <begin position="53"/>
        <end position="72"/>
    </location>
</feature>
<evidence type="ECO:0000256" key="1">
    <source>
        <dbReference type="SAM" id="MobiDB-lite"/>
    </source>
</evidence>
<dbReference type="Proteomes" id="UP000807469">
    <property type="component" value="Unassembled WGS sequence"/>
</dbReference>
<protein>
    <recommendedName>
        <fullName evidence="2">C2H2-type domain-containing protein</fullName>
    </recommendedName>
</protein>
<feature type="domain" description="C2H2-type" evidence="2">
    <location>
        <begin position="237"/>
        <end position="261"/>
    </location>
</feature>
<evidence type="ECO:0000313" key="4">
    <source>
        <dbReference type="Proteomes" id="UP000807469"/>
    </source>
</evidence>
<comment type="caution">
    <text evidence="3">The sequence shown here is derived from an EMBL/GenBank/DDBJ whole genome shotgun (WGS) entry which is preliminary data.</text>
</comment>
<feature type="region of interest" description="Disordered" evidence="1">
    <location>
        <begin position="131"/>
        <end position="152"/>
    </location>
</feature>
<evidence type="ECO:0000313" key="3">
    <source>
        <dbReference type="EMBL" id="KAF9482831.1"/>
    </source>
</evidence>
<feature type="domain" description="C2H2-type" evidence="2">
    <location>
        <begin position="206"/>
        <end position="232"/>
    </location>
</feature>
<reference evidence="3" key="1">
    <citation type="submission" date="2020-11" db="EMBL/GenBank/DDBJ databases">
        <authorList>
            <consortium name="DOE Joint Genome Institute"/>
            <person name="Ahrendt S."/>
            <person name="Riley R."/>
            <person name="Andreopoulos W."/>
            <person name="Labutti K."/>
            <person name="Pangilinan J."/>
            <person name="Ruiz-Duenas F.J."/>
            <person name="Barrasa J.M."/>
            <person name="Sanchez-Garcia M."/>
            <person name="Camarero S."/>
            <person name="Miyauchi S."/>
            <person name="Serrano A."/>
            <person name="Linde D."/>
            <person name="Babiker R."/>
            <person name="Drula E."/>
            <person name="Ayuso-Fernandez I."/>
            <person name="Pacheco R."/>
            <person name="Padilla G."/>
            <person name="Ferreira P."/>
            <person name="Barriuso J."/>
            <person name="Kellner H."/>
            <person name="Castanera R."/>
            <person name="Alfaro M."/>
            <person name="Ramirez L."/>
            <person name="Pisabarro A.G."/>
            <person name="Kuo A."/>
            <person name="Tritt A."/>
            <person name="Lipzen A."/>
            <person name="He G."/>
            <person name="Yan M."/>
            <person name="Ng V."/>
            <person name="Cullen D."/>
            <person name="Martin F."/>
            <person name="Rosso M.-N."/>
            <person name="Henrissat B."/>
            <person name="Hibbett D."/>
            <person name="Martinez A.T."/>
            <person name="Grigoriev I.V."/>
        </authorList>
    </citation>
    <scope>NUCLEOTIDE SEQUENCE</scope>
    <source>
        <strain evidence="3">CIRM-BRFM 674</strain>
    </source>
</reference>
<accession>A0A9P5Z8M5</accession>
<gene>
    <name evidence="3" type="ORF">BDN70DRAFT_918779</name>
</gene>
<feature type="domain" description="C2H2-type" evidence="2">
    <location>
        <begin position="169"/>
        <end position="196"/>
    </location>
</feature>
<keyword evidence="4" id="KW-1185">Reference proteome</keyword>
<proteinExistence type="predicted"/>
<dbReference type="InterPro" id="IPR013087">
    <property type="entry name" value="Znf_C2H2_type"/>
</dbReference>
<evidence type="ECO:0000259" key="2">
    <source>
        <dbReference type="SMART" id="SM00355"/>
    </source>
</evidence>
<name>A0A9P5Z8M5_9AGAR</name>
<sequence>MQTQMGSWKNNKLVEGPSSILLQNRSTSHIKESDENNIISCPPYKSFQAVALDTPQPSSSGEPTGSVNEGVCKRPLQPYNKIKASALRDLDVPTVLEPRLTTEMDYQVSRITPLSTSNSTLATVSVSVTLKPSNPPNVTTSPKPSRSINESVSDNVPPHLLDPSCLVDIPCVYDACDGTSVFRGRKAWRLHLREYHGVPGGASARGVCLYPGCDQVRAKMKGGLLRHIIADHSQVGLQCRQCDRNPFTREDPLVRHYKWVHRDQYFEDRHDVVYSDEVEV</sequence>
<feature type="compositionally biased region" description="Polar residues" evidence="1">
    <location>
        <begin position="55"/>
        <end position="67"/>
    </location>
</feature>